<evidence type="ECO:0000256" key="2">
    <source>
        <dbReference type="ARBA" id="ARBA00023242"/>
    </source>
</evidence>
<feature type="domain" description="HTH myb-type" evidence="4">
    <location>
        <begin position="184"/>
        <end position="234"/>
    </location>
</feature>
<dbReference type="PANTHER" id="PTHR45614">
    <property type="entry name" value="MYB PROTEIN-RELATED"/>
    <property type="match status" value="1"/>
</dbReference>
<comment type="caution">
    <text evidence="5">The sequence shown here is derived from an EMBL/GenBank/DDBJ whole genome shotgun (WGS) entry which is preliminary data.</text>
</comment>
<dbReference type="SUPFAM" id="SSF46689">
    <property type="entry name" value="Homeodomain-like"/>
    <property type="match status" value="2"/>
</dbReference>
<keyword evidence="6" id="KW-1185">Reference proteome</keyword>
<dbReference type="Pfam" id="PF13921">
    <property type="entry name" value="Myb_DNA-bind_6"/>
    <property type="match status" value="1"/>
</dbReference>
<evidence type="ECO:0000256" key="1">
    <source>
        <dbReference type="ARBA" id="ARBA00004123"/>
    </source>
</evidence>
<accession>A0ABR0XGA1</accession>
<reference evidence="5 6" key="1">
    <citation type="journal article" date="2021" name="Comput. Struct. Biotechnol. J.">
        <title>De novo genome assembly of the potent medicinal plant Rehmannia glutinosa using nanopore technology.</title>
        <authorList>
            <person name="Ma L."/>
            <person name="Dong C."/>
            <person name="Song C."/>
            <person name="Wang X."/>
            <person name="Zheng X."/>
            <person name="Niu Y."/>
            <person name="Chen S."/>
            <person name="Feng W."/>
        </authorList>
    </citation>
    <scope>NUCLEOTIDE SEQUENCE [LARGE SCALE GENOMIC DNA]</scope>
    <source>
        <strain evidence="5">DH-2019</strain>
    </source>
</reference>
<protein>
    <recommendedName>
        <fullName evidence="7">R2R3-MYB protein</fullName>
    </recommendedName>
</protein>
<keyword evidence="2" id="KW-0539">Nucleus</keyword>
<comment type="subcellular location">
    <subcellularLocation>
        <location evidence="1">Nucleus</location>
    </subcellularLocation>
</comment>
<feature type="domain" description="Myb-like" evidence="3">
    <location>
        <begin position="180"/>
        <end position="230"/>
    </location>
</feature>
<dbReference type="Proteomes" id="UP001318860">
    <property type="component" value="Unassembled WGS sequence"/>
</dbReference>
<dbReference type="PROSITE" id="PS51294">
    <property type="entry name" value="HTH_MYB"/>
    <property type="match status" value="2"/>
</dbReference>
<dbReference type="SMART" id="SM00717">
    <property type="entry name" value="SANT"/>
    <property type="match status" value="2"/>
</dbReference>
<evidence type="ECO:0000259" key="3">
    <source>
        <dbReference type="PROSITE" id="PS50090"/>
    </source>
</evidence>
<feature type="domain" description="HTH myb-type" evidence="4">
    <location>
        <begin position="128"/>
        <end position="183"/>
    </location>
</feature>
<dbReference type="InterPro" id="IPR009057">
    <property type="entry name" value="Homeodomain-like_sf"/>
</dbReference>
<dbReference type="Gene3D" id="1.10.10.60">
    <property type="entry name" value="Homeodomain-like"/>
    <property type="match status" value="3"/>
</dbReference>
<dbReference type="PANTHER" id="PTHR45614:SF252">
    <property type="entry name" value="TRANSCRIPTION FACTOR MYB3R-2-LIKE"/>
    <property type="match status" value="1"/>
</dbReference>
<dbReference type="CDD" id="cd00167">
    <property type="entry name" value="SANT"/>
    <property type="match status" value="2"/>
</dbReference>
<proteinExistence type="predicted"/>
<dbReference type="InterPro" id="IPR001005">
    <property type="entry name" value="SANT/Myb"/>
</dbReference>
<evidence type="ECO:0000313" key="5">
    <source>
        <dbReference type="EMBL" id="KAK6158139.1"/>
    </source>
</evidence>
<gene>
    <name evidence="5" type="ORF">DH2020_005453</name>
</gene>
<dbReference type="InterPro" id="IPR017930">
    <property type="entry name" value="Myb_dom"/>
</dbReference>
<evidence type="ECO:0000313" key="6">
    <source>
        <dbReference type="Proteomes" id="UP001318860"/>
    </source>
</evidence>
<dbReference type="PROSITE" id="PS50090">
    <property type="entry name" value="MYB_LIKE"/>
    <property type="match status" value="2"/>
</dbReference>
<dbReference type="InterPro" id="IPR050560">
    <property type="entry name" value="MYB_TF"/>
</dbReference>
<dbReference type="EMBL" id="JABTTQ020000004">
    <property type="protein sequence ID" value="KAK6158139.1"/>
    <property type="molecule type" value="Genomic_DNA"/>
</dbReference>
<sequence length="673" mass="75068">MNKSDSTNALLPMDLTMADSTRSWIRDTSTMVEQLILRGFKRQCLETWWEHRDLDRGVSVEQSLGDTYSLGESMLDKKRVLPDVPPKQAGQMKRYASSLQALTWVKFTECMSGRTDVQCLHRWQKVLNPELVKSPWTKEEDDSIIELVGKYGSKKWSAIAKFLPGRIGKQCRERWHNHLDPSIKKDAWTEVEEAILAHYHQELGNKWAEIARFLPGRTDNAVKNHWNCSVKKRPDLNLPRFSAPELQGSTFTGICNNEEKLKSKSCCSMSLNLGETRYYDNKRIPQNTDGACSTILALGNATFSGEGSETKPSFVGICGSSEGVRKNGDQFDRFSSITSDSFGKLMLTDSTSKTCSWKSLSTNSLNNSMNAPCQIKTNHAKLESVRPITHARMSPKRPRYGPCVTDGRSDYSPVDTFLSLSLCGSTDESQKYGKRSRVYETSPSSDQELGFLCYEPPQLTDLDVPISIGRSTTVEKDIKHASRQLFHSYPSKLSLSISSNDGSPESMLKNSAMSYRNTPSIIRRKTFREAGNASFSSSVSNPTPIRSCAFDGKDANGSNLISEKGWLCSKDSTTGTSVSGQALERRLEYEFDLEWDSSTARCCTPGSTTPSTGLKFDAKLHPQDGAQEGLQFTRSISSSDFWHSFYPPPRLSHWLHRNLASGNSPPASGITLN</sequence>
<organism evidence="5 6">
    <name type="scientific">Rehmannia glutinosa</name>
    <name type="common">Chinese foxglove</name>
    <dbReference type="NCBI Taxonomy" id="99300"/>
    <lineage>
        <taxon>Eukaryota</taxon>
        <taxon>Viridiplantae</taxon>
        <taxon>Streptophyta</taxon>
        <taxon>Embryophyta</taxon>
        <taxon>Tracheophyta</taxon>
        <taxon>Spermatophyta</taxon>
        <taxon>Magnoliopsida</taxon>
        <taxon>eudicotyledons</taxon>
        <taxon>Gunneridae</taxon>
        <taxon>Pentapetalae</taxon>
        <taxon>asterids</taxon>
        <taxon>lamiids</taxon>
        <taxon>Lamiales</taxon>
        <taxon>Orobanchaceae</taxon>
        <taxon>Rehmannieae</taxon>
        <taxon>Rehmannia</taxon>
    </lineage>
</organism>
<name>A0ABR0XGA1_REHGL</name>
<evidence type="ECO:0008006" key="7">
    <source>
        <dbReference type="Google" id="ProtNLM"/>
    </source>
</evidence>
<feature type="domain" description="Myb-like" evidence="3">
    <location>
        <begin position="128"/>
        <end position="179"/>
    </location>
</feature>
<evidence type="ECO:0000259" key="4">
    <source>
        <dbReference type="PROSITE" id="PS51294"/>
    </source>
</evidence>